<organism evidence="2 3">
    <name type="scientific">Agrilus planipennis</name>
    <name type="common">Emerald ash borer</name>
    <name type="synonym">Agrilus marcopoli</name>
    <dbReference type="NCBI Taxonomy" id="224129"/>
    <lineage>
        <taxon>Eukaryota</taxon>
        <taxon>Metazoa</taxon>
        <taxon>Ecdysozoa</taxon>
        <taxon>Arthropoda</taxon>
        <taxon>Hexapoda</taxon>
        <taxon>Insecta</taxon>
        <taxon>Pterygota</taxon>
        <taxon>Neoptera</taxon>
        <taxon>Endopterygota</taxon>
        <taxon>Coleoptera</taxon>
        <taxon>Polyphaga</taxon>
        <taxon>Elateriformia</taxon>
        <taxon>Buprestoidea</taxon>
        <taxon>Buprestidae</taxon>
        <taxon>Agrilinae</taxon>
        <taxon>Agrilus</taxon>
    </lineage>
</organism>
<dbReference type="AlphaFoldDB" id="A0A1W4W7Q6"/>
<keyword evidence="1" id="KW-0732">Signal</keyword>
<evidence type="ECO:0000256" key="1">
    <source>
        <dbReference type="SAM" id="SignalP"/>
    </source>
</evidence>
<proteinExistence type="predicted"/>
<evidence type="ECO:0000313" key="2">
    <source>
        <dbReference type="Proteomes" id="UP000192223"/>
    </source>
</evidence>
<protein>
    <submittedName>
        <fullName evidence="3">Uncharacterized protein LOC108733445</fullName>
    </submittedName>
    <submittedName>
        <fullName evidence="4">Uncharacterized protein LOC112904159</fullName>
    </submittedName>
</protein>
<dbReference type="RefSeq" id="XP_025829330.1">
    <property type="nucleotide sequence ID" value="XM_025973545.1"/>
</dbReference>
<feature type="chain" id="PRO_5044566914" evidence="1">
    <location>
        <begin position="23"/>
        <end position="212"/>
    </location>
</feature>
<evidence type="ECO:0000313" key="4">
    <source>
        <dbReference type="RefSeq" id="XP_025829330.1"/>
    </source>
</evidence>
<dbReference type="KEGG" id="apln:112904159"/>
<evidence type="ECO:0000313" key="3">
    <source>
        <dbReference type="RefSeq" id="XP_018320124.1"/>
    </source>
</evidence>
<sequence>MNMFVVLSFVSVVIFNINTAFGQEIVQQPAVVQQQPAAQPAQDQNGGPNYQLSGTFLLAPSQTVMDPVYVLPENTTGLVQQQQQAPSVPYILVPQQIQTPYMGQQYPQFYTILNQQQATPVSYPQVTLASHYDAGAINKQIPAAPAVGYYPQFVQTAAPGSSGNPQQLFIVRQMKPGMNKVYPATPDASATPCQLLRQNAAAQNQFVLAPRQ</sequence>
<dbReference type="RefSeq" id="XP_018320124.1">
    <property type="nucleotide sequence ID" value="XM_018464622.1"/>
</dbReference>
<reference evidence="3 4" key="1">
    <citation type="submission" date="2025-04" db="UniProtKB">
        <authorList>
            <consortium name="RefSeq"/>
        </authorList>
    </citation>
    <scope>IDENTIFICATION</scope>
    <source>
        <tissue evidence="3 4">Entire body</tissue>
    </source>
</reference>
<gene>
    <name evidence="3" type="primary">LOC108733445</name>
    <name evidence="4" type="synonym">LOC112904159</name>
</gene>
<dbReference type="GeneID" id="108733445"/>
<keyword evidence="2" id="KW-1185">Reference proteome</keyword>
<accession>A0A1W4W7Q6</accession>
<name>A0A1W4W7Q6_AGRPL</name>
<dbReference type="KEGG" id="apln:108733445"/>
<dbReference type="Proteomes" id="UP000192223">
    <property type="component" value="Unplaced"/>
</dbReference>
<feature type="signal peptide" evidence="1">
    <location>
        <begin position="1"/>
        <end position="22"/>
    </location>
</feature>